<dbReference type="AlphaFoldDB" id="A0A835YN12"/>
<feature type="non-terminal residue" evidence="1">
    <location>
        <position position="63"/>
    </location>
</feature>
<name>A0A835YN12_9STRA</name>
<reference evidence="1" key="1">
    <citation type="submission" date="2021-02" db="EMBL/GenBank/DDBJ databases">
        <title>First Annotated Genome of the Yellow-green Alga Tribonema minus.</title>
        <authorList>
            <person name="Mahan K.M."/>
        </authorList>
    </citation>
    <scope>NUCLEOTIDE SEQUENCE</scope>
    <source>
        <strain evidence="1">UTEX B ZZ1240</strain>
    </source>
</reference>
<proteinExistence type="predicted"/>
<evidence type="ECO:0000313" key="2">
    <source>
        <dbReference type="Proteomes" id="UP000664859"/>
    </source>
</evidence>
<accession>A0A835YN12</accession>
<gene>
    <name evidence="1" type="ORF">JKP88DRAFT_154969</name>
</gene>
<dbReference type="OrthoDB" id="2441233at2759"/>
<keyword evidence="2" id="KW-1185">Reference proteome</keyword>
<organism evidence="1 2">
    <name type="scientific">Tribonema minus</name>
    <dbReference type="NCBI Taxonomy" id="303371"/>
    <lineage>
        <taxon>Eukaryota</taxon>
        <taxon>Sar</taxon>
        <taxon>Stramenopiles</taxon>
        <taxon>Ochrophyta</taxon>
        <taxon>PX clade</taxon>
        <taxon>Xanthophyceae</taxon>
        <taxon>Tribonematales</taxon>
        <taxon>Tribonemataceae</taxon>
        <taxon>Tribonema</taxon>
    </lineage>
</organism>
<dbReference type="InterPro" id="IPR043822">
    <property type="entry name" value="EsV_1_7_cys"/>
</dbReference>
<protein>
    <submittedName>
        <fullName evidence="1">Uncharacterized protein</fullName>
    </submittedName>
</protein>
<evidence type="ECO:0000313" key="1">
    <source>
        <dbReference type="EMBL" id="KAG5177816.1"/>
    </source>
</evidence>
<dbReference type="Pfam" id="PF19114">
    <property type="entry name" value="EsV_1_7_cys"/>
    <property type="match status" value="2"/>
</dbReference>
<feature type="non-terminal residue" evidence="1">
    <location>
        <position position="1"/>
    </location>
</feature>
<dbReference type="Proteomes" id="UP000664859">
    <property type="component" value="Unassembled WGS sequence"/>
</dbReference>
<sequence length="63" mass="6992">CSREGCRRRPSYNFPGRKAAYCHNHKAQGMINTISKRCAAIGCTKQPLAGVKGIGKSRFCRLH</sequence>
<comment type="caution">
    <text evidence="1">The sequence shown here is derived from an EMBL/GenBank/DDBJ whole genome shotgun (WGS) entry which is preliminary data.</text>
</comment>
<dbReference type="EMBL" id="JAFCMP010000521">
    <property type="protein sequence ID" value="KAG5177816.1"/>
    <property type="molecule type" value="Genomic_DNA"/>
</dbReference>
<dbReference type="SMART" id="SM01425">
    <property type="entry name" value="EsV_1_7"/>
    <property type="match status" value="1"/>
</dbReference>